<feature type="transmembrane region" description="Helical" evidence="1">
    <location>
        <begin position="239"/>
        <end position="256"/>
    </location>
</feature>
<keyword evidence="1" id="KW-1133">Transmembrane helix</keyword>
<gene>
    <name evidence="2" type="ORF">METZ01_LOCUS126876</name>
</gene>
<evidence type="ECO:0000256" key="1">
    <source>
        <dbReference type="SAM" id="Phobius"/>
    </source>
</evidence>
<name>A0A381YBN0_9ZZZZ</name>
<feature type="transmembrane region" description="Helical" evidence="1">
    <location>
        <begin position="99"/>
        <end position="121"/>
    </location>
</feature>
<proteinExistence type="predicted"/>
<sequence length="270" mass="29072">MQVVATAALAMGTLLAHAITQAQAPLLTQALNVMLGWGGLDPVFLVTPAAVGGGILLGMLLGGTLAFADSRGRVPPVLALLALLPFLLSWLSLTDRLPVAPATLHALANYGWLGLPLLCGVPGIWRDNLPAIALGALLLLVQPLTLEGNDVAALLPILGFIICFMLYIELAYDHLRYARLARIMHHSSEFEAVLNWFGVMLLLTLACTTALTAAAFGFHEVLGEVLPARFRNSIEFNTIYGRALSVMVFFTLWAIAQTTFSRQFLARQVE</sequence>
<dbReference type="EMBL" id="UINC01017765">
    <property type="protein sequence ID" value="SVA74022.1"/>
    <property type="molecule type" value="Genomic_DNA"/>
</dbReference>
<feature type="transmembrane region" description="Helical" evidence="1">
    <location>
        <begin position="74"/>
        <end position="93"/>
    </location>
</feature>
<feature type="transmembrane region" description="Helical" evidence="1">
    <location>
        <begin position="42"/>
        <end position="67"/>
    </location>
</feature>
<organism evidence="2">
    <name type="scientific">marine metagenome</name>
    <dbReference type="NCBI Taxonomy" id="408172"/>
    <lineage>
        <taxon>unclassified sequences</taxon>
        <taxon>metagenomes</taxon>
        <taxon>ecological metagenomes</taxon>
    </lineage>
</organism>
<keyword evidence="1" id="KW-0472">Membrane</keyword>
<accession>A0A381YBN0</accession>
<protein>
    <submittedName>
        <fullName evidence="2">Uncharacterized protein</fullName>
    </submittedName>
</protein>
<keyword evidence="1" id="KW-0812">Transmembrane</keyword>
<feature type="transmembrane region" description="Helical" evidence="1">
    <location>
        <begin position="128"/>
        <end position="145"/>
    </location>
</feature>
<feature type="transmembrane region" description="Helical" evidence="1">
    <location>
        <begin position="151"/>
        <end position="172"/>
    </location>
</feature>
<reference evidence="2" key="1">
    <citation type="submission" date="2018-05" db="EMBL/GenBank/DDBJ databases">
        <authorList>
            <person name="Lanie J.A."/>
            <person name="Ng W.-L."/>
            <person name="Kazmierczak K.M."/>
            <person name="Andrzejewski T.M."/>
            <person name="Davidsen T.M."/>
            <person name="Wayne K.J."/>
            <person name="Tettelin H."/>
            <person name="Glass J.I."/>
            <person name="Rusch D."/>
            <person name="Podicherti R."/>
            <person name="Tsui H.-C.T."/>
            <person name="Winkler M.E."/>
        </authorList>
    </citation>
    <scope>NUCLEOTIDE SEQUENCE</scope>
</reference>
<feature type="transmembrane region" description="Helical" evidence="1">
    <location>
        <begin position="193"/>
        <end position="219"/>
    </location>
</feature>
<dbReference type="AlphaFoldDB" id="A0A381YBN0"/>
<evidence type="ECO:0000313" key="2">
    <source>
        <dbReference type="EMBL" id="SVA74022.1"/>
    </source>
</evidence>